<dbReference type="GO" id="GO:0016787">
    <property type="term" value="F:hydrolase activity"/>
    <property type="evidence" value="ECO:0007669"/>
    <property type="project" value="UniProtKB-KW"/>
</dbReference>
<dbReference type="CDD" id="cd11541">
    <property type="entry name" value="NTP-PPase_u4"/>
    <property type="match status" value="1"/>
</dbReference>
<dbReference type="InterPro" id="IPR011379">
    <property type="entry name" value="MazG-related_GP37"/>
</dbReference>
<evidence type="ECO:0000313" key="2">
    <source>
        <dbReference type="EMBL" id="QIW89953.1"/>
    </source>
</evidence>
<evidence type="ECO:0000313" key="3">
    <source>
        <dbReference type="Proteomes" id="UP000503286"/>
    </source>
</evidence>
<feature type="domain" description="NTP pyrophosphohydrolase MazG-like" evidence="1">
    <location>
        <begin position="33"/>
        <end position="99"/>
    </location>
</feature>
<evidence type="ECO:0000259" key="1">
    <source>
        <dbReference type="Pfam" id="PF03819"/>
    </source>
</evidence>
<organism evidence="2 3">
    <name type="scientific">Aeromonas phage PS</name>
    <dbReference type="NCBI Taxonomy" id="2723762"/>
    <lineage>
        <taxon>Viruses</taxon>
        <taxon>Duplodnaviria</taxon>
        <taxon>Heunggongvirae</taxon>
        <taxon>Uroviricota</taxon>
        <taxon>Caudoviricetes</taxon>
        <taxon>Autographivirales</taxon>
        <taxon>Autoscriptoviridae</taxon>
        <taxon>Savitribaivirus</taxon>
        <taxon>Savitribaivirus PS</taxon>
    </lineage>
</organism>
<dbReference type="EMBL" id="MT259468">
    <property type="protein sequence ID" value="QIW89953.1"/>
    <property type="molecule type" value="Genomic_DNA"/>
</dbReference>
<protein>
    <submittedName>
        <fullName evidence="2">MazG-like pyrophosphatase</fullName>
    </submittedName>
</protein>
<dbReference type="Proteomes" id="UP000503286">
    <property type="component" value="Segment"/>
</dbReference>
<dbReference type="Gene3D" id="1.10.287.1080">
    <property type="entry name" value="MazG-like"/>
    <property type="match status" value="1"/>
</dbReference>
<proteinExistence type="predicted"/>
<dbReference type="Pfam" id="PF03819">
    <property type="entry name" value="MazG"/>
    <property type="match status" value="1"/>
</dbReference>
<accession>A0A6H0X6M3</accession>
<keyword evidence="3" id="KW-1185">Reference proteome</keyword>
<reference evidence="2" key="1">
    <citation type="submission" date="2020-03" db="EMBL/GenBank/DDBJ databases">
        <title>Complete genome sequence of Aeromonas phage PS.</title>
        <authorList>
            <person name="Tagunde S.N."/>
            <person name="Newase S.K."/>
            <person name="Nagar V."/>
            <person name="Kapadnis B.P."/>
            <person name="Pandit S.V."/>
        </authorList>
    </citation>
    <scope>NUCLEOTIDE SEQUENCE</scope>
</reference>
<dbReference type="SUPFAM" id="SSF101386">
    <property type="entry name" value="all-alpha NTP pyrophosphatases"/>
    <property type="match status" value="1"/>
</dbReference>
<sequence>MSRYADMVEALCKPGHDIIMELTADKAHALHMAVGISGESGELLDCIKKHTMYNKPIDRENLVEELGDIEFYLEGLRQVFGVTREEVLAINQAKLEKRYSSGKYSNQQAQARADKE</sequence>
<name>A0A6H0X6M3_9CAUD</name>
<dbReference type="InterPro" id="IPR004518">
    <property type="entry name" value="MazG-like_dom"/>
</dbReference>